<name>A0ABW3JCY9_9HYPH</name>
<dbReference type="RefSeq" id="WP_379089843.1">
    <property type="nucleotide sequence ID" value="NZ_JBHTJO010000001.1"/>
</dbReference>
<dbReference type="EMBL" id="JBHTJO010000001">
    <property type="protein sequence ID" value="MFD0987651.1"/>
    <property type="molecule type" value="Genomic_DNA"/>
</dbReference>
<comment type="caution">
    <text evidence="1">The sequence shown here is derived from an EMBL/GenBank/DDBJ whole genome shotgun (WGS) entry which is preliminary data.</text>
</comment>
<evidence type="ECO:0000313" key="2">
    <source>
        <dbReference type="Proteomes" id="UP001597102"/>
    </source>
</evidence>
<gene>
    <name evidence="1" type="ORF">ACFQ2F_11145</name>
</gene>
<organism evidence="1 2">
    <name type="scientific">Methyloligella solikamskensis</name>
    <dbReference type="NCBI Taxonomy" id="1177756"/>
    <lineage>
        <taxon>Bacteria</taxon>
        <taxon>Pseudomonadati</taxon>
        <taxon>Pseudomonadota</taxon>
        <taxon>Alphaproteobacteria</taxon>
        <taxon>Hyphomicrobiales</taxon>
        <taxon>Hyphomicrobiaceae</taxon>
        <taxon>Methyloligella</taxon>
    </lineage>
</organism>
<dbReference type="Proteomes" id="UP001597102">
    <property type="component" value="Unassembled WGS sequence"/>
</dbReference>
<evidence type="ECO:0000313" key="1">
    <source>
        <dbReference type="EMBL" id="MFD0987651.1"/>
    </source>
</evidence>
<sequence length="103" mass="11515">MNEADPLSRPVQVAWTSARASRCGFIFQPAQLRANYLNQMQRLGTPASEMSRITEAYDYTYESVTKTVEGQSGYCTKSKTDAIRKDLNQYLAGNFAHRASPAD</sequence>
<protein>
    <submittedName>
        <fullName evidence="1">Uncharacterized protein</fullName>
    </submittedName>
</protein>
<accession>A0ABW3JCY9</accession>
<reference evidence="2" key="1">
    <citation type="journal article" date="2019" name="Int. J. Syst. Evol. Microbiol.">
        <title>The Global Catalogue of Microorganisms (GCM) 10K type strain sequencing project: providing services to taxonomists for standard genome sequencing and annotation.</title>
        <authorList>
            <consortium name="The Broad Institute Genomics Platform"/>
            <consortium name="The Broad Institute Genome Sequencing Center for Infectious Disease"/>
            <person name="Wu L."/>
            <person name="Ma J."/>
        </authorList>
    </citation>
    <scope>NUCLEOTIDE SEQUENCE [LARGE SCALE GENOMIC DNA]</scope>
    <source>
        <strain evidence="2">CCUG 61697</strain>
    </source>
</reference>
<proteinExistence type="predicted"/>
<keyword evidence="2" id="KW-1185">Reference proteome</keyword>